<evidence type="ECO:0000256" key="6">
    <source>
        <dbReference type="ARBA" id="ARBA00034482"/>
    </source>
</evidence>
<evidence type="ECO:0000256" key="4">
    <source>
        <dbReference type="ARBA" id="ARBA00022490"/>
    </source>
</evidence>
<dbReference type="GO" id="GO:0005886">
    <property type="term" value="C:plasma membrane"/>
    <property type="evidence" value="ECO:0007669"/>
    <property type="project" value="UniProtKB-SubCell"/>
</dbReference>
<evidence type="ECO:0008006" key="10">
    <source>
        <dbReference type="Google" id="ProtNLM"/>
    </source>
</evidence>
<evidence type="ECO:0000313" key="9">
    <source>
        <dbReference type="Proteomes" id="UP001632038"/>
    </source>
</evidence>
<feature type="compositionally biased region" description="Polar residues" evidence="7">
    <location>
        <begin position="1"/>
        <end position="19"/>
    </location>
</feature>
<evidence type="ECO:0000256" key="1">
    <source>
        <dbReference type="ARBA" id="ARBA00004236"/>
    </source>
</evidence>
<sequence>MTNETEATPPSSPGQTSLASHHKPHITWSDTYTKSIHAIDSLSAILPSLLPSSLSFSESPATALLHNSQVSTSVSSFLHRPGSGSADDPLCAWLYDTFHSSSPELHLVVLRFLPALTAAYLSRTALHQPLAGFESVFLAIYSHETTARGGQAITASIPDMAHRSVYHEAIKQAEAKNGSTELHLAVISPSLEPHGTVRSTRRAKIVGVAMELYYNKIYQIPVESRIEFCHFCKIWSGQDDSDDVNNTEGQDMEETNQEKRRKWRMNMPWEVLQPMLRILGHCLMGPEKNEELFQAALVACRCMLARAMRDINPKAILAMTSLVELAERAMDTSVEVVDHTDITMSNVITI</sequence>
<accession>A0ABD3CNC1</accession>
<feature type="region of interest" description="Disordered" evidence="7">
    <location>
        <begin position="1"/>
        <end position="21"/>
    </location>
</feature>
<dbReference type="PANTHER" id="PTHR31220">
    <property type="entry name" value="HYCCIN RELATED"/>
    <property type="match status" value="1"/>
</dbReference>
<keyword evidence="5" id="KW-0472">Membrane</keyword>
<comment type="similarity">
    <text evidence="6">Belongs to the Hyccin family.</text>
</comment>
<dbReference type="Pfam" id="PF09790">
    <property type="entry name" value="Hyccin"/>
    <property type="match status" value="1"/>
</dbReference>
<comment type="caution">
    <text evidence="8">The sequence shown here is derived from an EMBL/GenBank/DDBJ whole genome shotgun (WGS) entry which is preliminary data.</text>
</comment>
<dbReference type="GO" id="GO:0005829">
    <property type="term" value="C:cytosol"/>
    <property type="evidence" value="ECO:0007669"/>
    <property type="project" value="UniProtKB-SubCell"/>
</dbReference>
<evidence type="ECO:0000256" key="3">
    <source>
        <dbReference type="ARBA" id="ARBA00022475"/>
    </source>
</evidence>
<dbReference type="Proteomes" id="UP001632038">
    <property type="component" value="Unassembled WGS sequence"/>
</dbReference>
<gene>
    <name evidence="8" type="ORF">CASFOL_023076</name>
</gene>
<name>A0ABD3CNC1_9LAMI</name>
<dbReference type="PANTHER" id="PTHR31220:SF10">
    <property type="entry name" value="HYCCIN"/>
    <property type="match status" value="1"/>
</dbReference>
<keyword evidence="3" id="KW-1003">Cell membrane</keyword>
<reference evidence="9" key="1">
    <citation type="journal article" date="2024" name="IScience">
        <title>Strigolactones Initiate the Formation of Haustorium-like Structures in Castilleja.</title>
        <authorList>
            <person name="Buerger M."/>
            <person name="Peterson D."/>
            <person name="Chory J."/>
        </authorList>
    </citation>
    <scope>NUCLEOTIDE SEQUENCE [LARGE SCALE GENOMIC DNA]</scope>
</reference>
<dbReference type="InterPro" id="IPR018619">
    <property type="entry name" value="Hyccin"/>
</dbReference>
<protein>
    <recommendedName>
        <fullName evidence="10">Hyccin</fullName>
    </recommendedName>
</protein>
<comment type="subcellular location">
    <subcellularLocation>
        <location evidence="1">Cell membrane</location>
    </subcellularLocation>
    <subcellularLocation>
        <location evidence="2">Cytoplasm</location>
        <location evidence="2">Cytosol</location>
    </subcellularLocation>
</comment>
<organism evidence="8 9">
    <name type="scientific">Castilleja foliolosa</name>
    <dbReference type="NCBI Taxonomy" id="1961234"/>
    <lineage>
        <taxon>Eukaryota</taxon>
        <taxon>Viridiplantae</taxon>
        <taxon>Streptophyta</taxon>
        <taxon>Embryophyta</taxon>
        <taxon>Tracheophyta</taxon>
        <taxon>Spermatophyta</taxon>
        <taxon>Magnoliopsida</taxon>
        <taxon>eudicotyledons</taxon>
        <taxon>Gunneridae</taxon>
        <taxon>Pentapetalae</taxon>
        <taxon>asterids</taxon>
        <taxon>lamiids</taxon>
        <taxon>Lamiales</taxon>
        <taxon>Orobanchaceae</taxon>
        <taxon>Pedicularideae</taxon>
        <taxon>Castillejinae</taxon>
        <taxon>Castilleja</taxon>
    </lineage>
</organism>
<evidence type="ECO:0000256" key="7">
    <source>
        <dbReference type="SAM" id="MobiDB-lite"/>
    </source>
</evidence>
<evidence type="ECO:0000313" key="8">
    <source>
        <dbReference type="EMBL" id="KAL3630092.1"/>
    </source>
</evidence>
<evidence type="ECO:0000256" key="2">
    <source>
        <dbReference type="ARBA" id="ARBA00004514"/>
    </source>
</evidence>
<dbReference type="EMBL" id="JAVIJP010000032">
    <property type="protein sequence ID" value="KAL3630092.1"/>
    <property type="molecule type" value="Genomic_DNA"/>
</dbReference>
<dbReference type="AlphaFoldDB" id="A0ABD3CNC1"/>
<proteinExistence type="inferred from homology"/>
<keyword evidence="9" id="KW-1185">Reference proteome</keyword>
<keyword evidence="4" id="KW-0963">Cytoplasm</keyword>
<evidence type="ECO:0000256" key="5">
    <source>
        <dbReference type="ARBA" id="ARBA00023136"/>
    </source>
</evidence>